<keyword evidence="7" id="KW-0238">DNA-binding</keyword>
<dbReference type="InterPro" id="IPR036388">
    <property type="entry name" value="WH-like_DNA-bd_sf"/>
</dbReference>
<accession>A0A382A0P5</accession>
<evidence type="ECO:0000256" key="3">
    <source>
        <dbReference type="ARBA" id="ARBA00011738"/>
    </source>
</evidence>
<dbReference type="GO" id="GO:0045892">
    <property type="term" value="P:negative regulation of DNA-templated transcription"/>
    <property type="evidence" value="ECO:0007669"/>
    <property type="project" value="TreeGrafter"/>
</dbReference>
<evidence type="ECO:0000256" key="1">
    <source>
        <dbReference type="ARBA" id="ARBA00004496"/>
    </source>
</evidence>
<dbReference type="InterPro" id="IPR001367">
    <property type="entry name" value="Fe_dep_repressor"/>
</dbReference>
<comment type="similarity">
    <text evidence="2">Belongs to the DtxR/MntR family.</text>
</comment>
<evidence type="ECO:0000256" key="6">
    <source>
        <dbReference type="ARBA" id="ARBA00023015"/>
    </source>
</evidence>
<dbReference type="SUPFAM" id="SSF47979">
    <property type="entry name" value="Iron-dependent repressor protein, dimerization domain"/>
    <property type="match status" value="1"/>
</dbReference>
<evidence type="ECO:0000256" key="8">
    <source>
        <dbReference type="ARBA" id="ARBA00023159"/>
    </source>
</evidence>
<dbReference type="InterPro" id="IPR036421">
    <property type="entry name" value="Fe_dep_repressor_sf"/>
</dbReference>
<evidence type="ECO:0000256" key="9">
    <source>
        <dbReference type="ARBA" id="ARBA00023163"/>
    </source>
</evidence>
<dbReference type="InterPro" id="IPR022689">
    <property type="entry name" value="Iron_dep_repressor"/>
</dbReference>
<dbReference type="GO" id="GO:0046914">
    <property type="term" value="F:transition metal ion binding"/>
    <property type="evidence" value="ECO:0007669"/>
    <property type="project" value="InterPro"/>
</dbReference>
<dbReference type="GO" id="GO:0003677">
    <property type="term" value="F:DNA binding"/>
    <property type="evidence" value="ECO:0007669"/>
    <property type="project" value="UniProtKB-KW"/>
</dbReference>
<feature type="domain" description="HTH dtxR-type" evidence="12">
    <location>
        <begin position="1"/>
        <end position="71"/>
    </location>
</feature>
<evidence type="ECO:0000256" key="4">
    <source>
        <dbReference type="ARBA" id="ARBA00022490"/>
    </source>
</evidence>
<dbReference type="InterPro" id="IPR022687">
    <property type="entry name" value="HTH_DTXR"/>
</dbReference>
<keyword evidence="9" id="KW-0804">Transcription</keyword>
<evidence type="ECO:0000256" key="11">
    <source>
        <dbReference type="ARBA" id="ARBA00032593"/>
    </source>
</evidence>
<gene>
    <name evidence="13" type="ORF">METZ01_LOCUS147768</name>
</gene>
<dbReference type="Gene3D" id="1.10.60.10">
    <property type="entry name" value="Iron dependent repressor, metal binding and dimerisation domain"/>
    <property type="match status" value="1"/>
</dbReference>
<dbReference type="GO" id="GO:0046983">
    <property type="term" value="F:protein dimerization activity"/>
    <property type="evidence" value="ECO:0007669"/>
    <property type="project" value="InterPro"/>
</dbReference>
<name>A0A382A0P5_9ZZZZ</name>
<feature type="non-terminal residue" evidence="13">
    <location>
        <position position="181"/>
    </location>
</feature>
<evidence type="ECO:0000313" key="13">
    <source>
        <dbReference type="EMBL" id="SVA94914.1"/>
    </source>
</evidence>
<dbReference type="InterPro" id="IPR050536">
    <property type="entry name" value="DtxR_MntR_Metal-Reg"/>
</dbReference>
<dbReference type="GO" id="GO:0003700">
    <property type="term" value="F:DNA-binding transcription factor activity"/>
    <property type="evidence" value="ECO:0007669"/>
    <property type="project" value="InterPro"/>
</dbReference>
<dbReference type="PANTHER" id="PTHR33238:SF11">
    <property type="entry name" value="TRANSCRIPTIONAL REGULATOR MNTR"/>
    <property type="match status" value="1"/>
</dbReference>
<dbReference type="PROSITE" id="PS50944">
    <property type="entry name" value="HTH_DTXR"/>
    <property type="match status" value="1"/>
</dbReference>
<dbReference type="Pfam" id="PF01325">
    <property type="entry name" value="Fe_dep_repress"/>
    <property type="match status" value="1"/>
</dbReference>
<evidence type="ECO:0000259" key="12">
    <source>
        <dbReference type="PROSITE" id="PS50944"/>
    </source>
</evidence>
<dbReference type="PANTHER" id="PTHR33238">
    <property type="entry name" value="IRON (METAL) DEPENDENT REPRESSOR, DTXR FAMILY"/>
    <property type="match status" value="1"/>
</dbReference>
<feature type="non-terminal residue" evidence="13">
    <location>
        <position position="1"/>
    </location>
</feature>
<keyword evidence="10" id="KW-0464">Manganese</keyword>
<comment type="subcellular location">
    <subcellularLocation>
        <location evidence="1">Cytoplasm</location>
    </subcellularLocation>
</comment>
<organism evidence="13">
    <name type="scientific">marine metagenome</name>
    <dbReference type="NCBI Taxonomy" id="408172"/>
    <lineage>
        <taxon>unclassified sequences</taxon>
        <taxon>metagenomes</taxon>
        <taxon>ecological metagenomes</taxon>
    </lineage>
</organism>
<evidence type="ECO:0000256" key="10">
    <source>
        <dbReference type="ARBA" id="ARBA00023211"/>
    </source>
</evidence>
<evidence type="ECO:0000256" key="5">
    <source>
        <dbReference type="ARBA" id="ARBA00022491"/>
    </source>
</evidence>
<keyword evidence="5" id="KW-0678">Repressor</keyword>
<keyword evidence="8" id="KW-0010">Activator</keyword>
<dbReference type="Pfam" id="PF02742">
    <property type="entry name" value="Fe_dep_repr_C"/>
    <property type="match status" value="1"/>
</dbReference>
<proteinExistence type="inferred from homology"/>
<dbReference type="SMART" id="SM00529">
    <property type="entry name" value="HTH_DTXR"/>
    <property type="match status" value="1"/>
</dbReference>
<comment type="subunit">
    <text evidence="3">Homodimer.</text>
</comment>
<evidence type="ECO:0000256" key="2">
    <source>
        <dbReference type="ARBA" id="ARBA00007871"/>
    </source>
</evidence>
<dbReference type="AlphaFoldDB" id="A0A382A0P5"/>
<reference evidence="13" key="1">
    <citation type="submission" date="2018-05" db="EMBL/GenBank/DDBJ databases">
        <authorList>
            <person name="Lanie J.A."/>
            <person name="Ng W.-L."/>
            <person name="Kazmierczak K.M."/>
            <person name="Andrzejewski T.M."/>
            <person name="Davidsen T.M."/>
            <person name="Wayne K.J."/>
            <person name="Tettelin H."/>
            <person name="Glass J.I."/>
            <person name="Rusch D."/>
            <person name="Podicherti R."/>
            <person name="Tsui H.-C.T."/>
            <person name="Winkler M.E."/>
        </authorList>
    </citation>
    <scope>NUCLEOTIDE SEQUENCE</scope>
</reference>
<evidence type="ECO:0000256" key="7">
    <source>
        <dbReference type="ARBA" id="ARBA00023125"/>
    </source>
</evidence>
<sequence length="181" mass="19942">MQPMPQSSTVENYLKAIYQAEISQNNCGELVPMGQLSSALGVVPGTATTMVKALAETGLVRYEPYAGVQLTEAGQRLAALVLRRHRLIELFLVKVLDMSWAEVHEEAERLEHAASDRLIDRIDAMLGRPSVDPHGDPIPDADGSIVTPRYQSLLTCPLDTLLVLSRVTNQDADFLRFLESN</sequence>
<dbReference type="FunFam" id="1.10.60.10:FF:000004">
    <property type="entry name" value="DtxR family transcriptional regulator"/>
    <property type="match status" value="1"/>
</dbReference>
<keyword evidence="4" id="KW-0963">Cytoplasm</keyword>
<dbReference type="EMBL" id="UINC01023378">
    <property type="protein sequence ID" value="SVA94914.1"/>
    <property type="molecule type" value="Genomic_DNA"/>
</dbReference>
<dbReference type="Gene3D" id="1.10.10.10">
    <property type="entry name" value="Winged helix-like DNA-binding domain superfamily/Winged helix DNA-binding domain"/>
    <property type="match status" value="1"/>
</dbReference>
<dbReference type="SUPFAM" id="SSF46785">
    <property type="entry name" value="Winged helix' DNA-binding domain"/>
    <property type="match status" value="1"/>
</dbReference>
<protein>
    <recommendedName>
        <fullName evidence="11">Manganese transport regulator</fullName>
    </recommendedName>
</protein>
<dbReference type="InterPro" id="IPR036390">
    <property type="entry name" value="WH_DNA-bd_sf"/>
</dbReference>
<dbReference type="GO" id="GO:0005737">
    <property type="term" value="C:cytoplasm"/>
    <property type="evidence" value="ECO:0007669"/>
    <property type="project" value="UniProtKB-SubCell"/>
</dbReference>
<keyword evidence="6" id="KW-0805">Transcription regulation</keyword>